<dbReference type="PANTHER" id="PTHR37833:SF1">
    <property type="entry name" value="SIGNAL PEPTIDE PROTEIN"/>
    <property type="match status" value="1"/>
</dbReference>
<reference evidence="3" key="1">
    <citation type="journal article" date="2019" name="Int. J. Syst. Evol. Microbiol.">
        <title>The Global Catalogue of Microorganisms (GCM) 10K type strain sequencing project: providing services to taxonomists for standard genome sequencing and annotation.</title>
        <authorList>
            <consortium name="The Broad Institute Genomics Platform"/>
            <consortium name="The Broad Institute Genome Sequencing Center for Infectious Disease"/>
            <person name="Wu L."/>
            <person name="Ma J."/>
        </authorList>
    </citation>
    <scope>NUCLEOTIDE SEQUENCE [LARGE SCALE GENOMIC DNA]</scope>
    <source>
        <strain evidence="3">CECT 8010</strain>
    </source>
</reference>
<comment type="caution">
    <text evidence="2">The sequence shown here is derived from an EMBL/GenBank/DDBJ whole genome shotgun (WGS) entry which is preliminary data.</text>
</comment>
<dbReference type="InterPro" id="IPR011467">
    <property type="entry name" value="DUF1573"/>
</dbReference>
<accession>A0ABV8PYQ4</accession>
<evidence type="ECO:0000313" key="2">
    <source>
        <dbReference type="EMBL" id="MFC4232109.1"/>
    </source>
</evidence>
<feature type="chain" id="PRO_5046595414" evidence="1">
    <location>
        <begin position="19"/>
        <end position="123"/>
    </location>
</feature>
<dbReference type="Gene3D" id="2.60.40.10">
    <property type="entry name" value="Immunoglobulins"/>
    <property type="match status" value="1"/>
</dbReference>
<evidence type="ECO:0000313" key="3">
    <source>
        <dbReference type="Proteomes" id="UP001595906"/>
    </source>
</evidence>
<dbReference type="EMBL" id="JBHSDC010000018">
    <property type="protein sequence ID" value="MFC4232109.1"/>
    <property type="molecule type" value="Genomic_DNA"/>
</dbReference>
<dbReference type="InterPro" id="IPR013783">
    <property type="entry name" value="Ig-like_fold"/>
</dbReference>
<sequence>MKQLLFAFALFVGASVSAQSSVKFTTATHAFGKIVQNKPVSYEFSFTNTGTKPLVIETATAGCGCTTPEYTKQPIAAGKTEKIKVTYNAANLGAFVKDVTVKFANVAEPTVLKIDGEVIAAKK</sequence>
<dbReference type="Pfam" id="PF07610">
    <property type="entry name" value="DUF1573"/>
    <property type="match status" value="1"/>
</dbReference>
<protein>
    <submittedName>
        <fullName evidence="2">DUF1573 domain-containing protein</fullName>
    </submittedName>
</protein>
<gene>
    <name evidence="2" type="ORF">ACFOW1_09415</name>
</gene>
<feature type="signal peptide" evidence="1">
    <location>
        <begin position="1"/>
        <end position="18"/>
    </location>
</feature>
<keyword evidence="3" id="KW-1185">Reference proteome</keyword>
<proteinExistence type="predicted"/>
<dbReference type="Proteomes" id="UP001595906">
    <property type="component" value="Unassembled WGS sequence"/>
</dbReference>
<name>A0ABV8PYQ4_9BACT</name>
<keyword evidence="1" id="KW-0732">Signal</keyword>
<evidence type="ECO:0000256" key="1">
    <source>
        <dbReference type="SAM" id="SignalP"/>
    </source>
</evidence>
<dbReference type="PANTHER" id="PTHR37833">
    <property type="entry name" value="LIPOPROTEIN-RELATED"/>
    <property type="match status" value="1"/>
</dbReference>
<organism evidence="2 3">
    <name type="scientific">Parasediminibacterium paludis</name>
    <dbReference type="NCBI Taxonomy" id="908966"/>
    <lineage>
        <taxon>Bacteria</taxon>
        <taxon>Pseudomonadati</taxon>
        <taxon>Bacteroidota</taxon>
        <taxon>Chitinophagia</taxon>
        <taxon>Chitinophagales</taxon>
        <taxon>Chitinophagaceae</taxon>
        <taxon>Parasediminibacterium</taxon>
    </lineage>
</organism>
<dbReference type="RefSeq" id="WP_379013833.1">
    <property type="nucleotide sequence ID" value="NZ_JBHSDC010000018.1"/>
</dbReference>